<dbReference type="NCBIfam" id="TIGR01383">
    <property type="entry name" value="not_thiJ"/>
    <property type="match status" value="1"/>
</dbReference>
<protein>
    <submittedName>
        <fullName evidence="2">DJ-1 family protein</fullName>
    </submittedName>
</protein>
<comment type="caution">
    <text evidence="2">The sequence shown here is derived from an EMBL/GenBank/DDBJ whole genome shotgun (WGS) entry which is preliminary data.</text>
</comment>
<gene>
    <name evidence="2" type="ORF">C1850_04985</name>
</gene>
<accession>A0A369P357</accession>
<feature type="domain" description="DJ-1/PfpI" evidence="1">
    <location>
        <begin position="24"/>
        <end position="187"/>
    </location>
</feature>
<dbReference type="InterPro" id="IPR050325">
    <property type="entry name" value="Prot/Nucl_acid_deglycase"/>
</dbReference>
<dbReference type="InterPro" id="IPR002818">
    <property type="entry name" value="DJ-1/PfpI"/>
</dbReference>
<name>A0A369P357_9ACTN</name>
<dbReference type="GO" id="GO:1903189">
    <property type="term" value="P:glyoxal metabolic process"/>
    <property type="evidence" value="ECO:0007669"/>
    <property type="project" value="TreeGrafter"/>
</dbReference>
<dbReference type="EMBL" id="PPUT01000009">
    <property type="protein sequence ID" value="RDC45466.1"/>
    <property type="molecule type" value="Genomic_DNA"/>
</dbReference>
<proteinExistence type="predicted"/>
<dbReference type="CDD" id="cd03135">
    <property type="entry name" value="GATase1_DJ-1"/>
    <property type="match status" value="1"/>
</dbReference>
<dbReference type="PANTHER" id="PTHR48094:SF12">
    <property type="entry name" value="PARKINSON DISEASE PROTEIN 7 HOMOLOG"/>
    <property type="match status" value="1"/>
</dbReference>
<reference evidence="2 3" key="1">
    <citation type="journal article" date="2018" name="Elife">
        <title>Discovery and characterization of a prevalent human gut bacterial enzyme sufficient for the inactivation of a family of plant toxins.</title>
        <authorList>
            <person name="Koppel N."/>
            <person name="Bisanz J.E."/>
            <person name="Pandelia M.E."/>
            <person name="Turnbaugh P.J."/>
            <person name="Balskus E.P."/>
        </authorList>
    </citation>
    <scope>NUCLEOTIDE SEQUENCE [LARGE SCALE GENOMIC DNA]</scope>
    <source>
        <strain evidence="2 3">OB21 GAM 11</strain>
    </source>
</reference>
<dbReference type="SUPFAM" id="SSF52317">
    <property type="entry name" value="Class I glutamine amidotransferase-like"/>
    <property type="match status" value="1"/>
</dbReference>
<dbReference type="PANTHER" id="PTHR48094">
    <property type="entry name" value="PROTEIN/NUCLEIC ACID DEGLYCASE DJ-1-RELATED"/>
    <property type="match status" value="1"/>
</dbReference>
<organism evidence="2 3">
    <name type="scientific">Adlercreutzia equolifaciens subsp. celatus</name>
    <dbReference type="NCBI Taxonomy" id="394340"/>
    <lineage>
        <taxon>Bacteria</taxon>
        <taxon>Bacillati</taxon>
        <taxon>Actinomycetota</taxon>
        <taxon>Coriobacteriia</taxon>
        <taxon>Eggerthellales</taxon>
        <taxon>Eggerthellaceae</taxon>
        <taxon>Adlercreutzia</taxon>
    </lineage>
</organism>
<dbReference type="InterPro" id="IPR006287">
    <property type="entry name" value="DJ-1"/>
</dbReference>
<dbReference type="InterPro" id="IPR029062">
    <property type="entry name" value="Class_I_gatase-like"/>
</dbReference>
<dbReference type="AlphaFoldDB" id="A0A369P357"/>
<dbReference type="GO" id="GO:0005737">
    <property type="term" value="C:cytoplasm"/>
    <property type="evidence" value="ECO:0007669"/>
    <property type="project" value="TreeGrafter"/>
</dbReference>
<dbReference type="Gene3D" id="3.40.50.880">
    <property type="match status" value="1"/>
</dbReference>
<evidence type="ECO:0000313" key="2">
    <source>
        <dbReference type="EMBL" id="RDC45466.1"/>
    </source>
</evidence>
<dbReference type="Pfam" id="PF01965">
    <property type="entry name" value="DJ-1_PfpI"/>
    <property type="match status" value="1"/>
</dbReference>
<evidence type="ECO:0000313" key="3">
    <source>
        <dbReference type="Proteomes" id="UP000253805"/>
    </source>
</evidence>
<evidence type="ECO:0000259" key="1">
    <source>
        <dbReference type="Pfam" id="PF01965"/>
    </source>
</evidence>
<sequence>MGRWTEALIAGCWKALLKGQIMAKSAVVFVANGCEPVEVVAPVDALRRGGVDVVLAAVSDDLTVRAAQAVTLQADAPLSTLDLTQFDIAIVPGGSVGVDNLGKSQRVVAELTRRMEAGEYVAAICAGPMVLANAGLLTGRKAVCYPGCEEGWPADIYQAGKDVFVDGNLITATGPGTALSFGIQILRTLEGDKVADEVASGMLLK</sequence>
<dbReference type="Proteomes" id="UP000253805">
    <property type="component" value="Unassembled WGS sequence"/>
</dbReference>